<dbReference type="InterPro" id="IPR016160">
    <property type="entry name" value="Ald_DH_CS_CYS"/>
</dbReference>
<feature type="domain" description="Aldehyde dehydrogenase" evidence="11">
    <location>
        <begin position="67"/>
        <end position="534"/>
    </location>
</feature>
<dbReference type="InterPro" id="IPR016163">
    <property type="entry name" value="Ald_DH_C"/>
</dbReference>
<sequence>MSTLANFKIPAIGNEPNFTYAKGSSQRQKLSAALQTLRQNAPLEVPCVVGGKQIRSQSVQNQPIPSSHKDFIASYSTANAFDVSNAIDSALAAKASWESLPFADRAAVFLKAADLIGGKYRYEINAATMLGQGKNAIQAEIDAAAELCDFLRFGVKYAEDLYTQQPVHNSPGIWNRVEYRPLEGFVYAVSPFNFTAIGGNLPCAPALMGNVVVWKPSDSAIASNWLIYSILMEAGLPPNVIQFVPGNPEEITKTVLAHPKFAALHYTGSTAVFRSLYGQIANGVAEGKYKGYPRIVGETGGKNFHLVHRTADVENVVLNTVRGAFEYQGQKCSATSRCYFPSSLWDQIKPRLIEETKKLKVGPPEDYGNFIGPVIHQRSFDKLSNAIDEANKDPEVECIVGGTYDGSEGYYIHPSIFVTKDPHHKLMKQELFGPVLCIYVYDDTSSDPVKAYTDACALIDDTSDYALTGAVFARDREALRYAEEALRDAAGNFYLNCKSTGSVVAQQPFGGARASGTNDKAGSANLLSRFVSMRAIKEDFVGLDDVLYPSNEV</sequence>
<evidence type="ECO:0000256" key="7">
    <source>
        <dbReference type="PROSITE-ProRule" id="PRU10007"/>
    </source>
</evidence>
<dbReference type="InterPro" id="IPR029510">
    <property type="entry name" value="Ald_DH_CS_GLU"/>
</dbReference>
<organism evidence="12 13">
    <name type="scientific">Polychaeton citri CBS 116435</name>
    <dbReference type="NCBI Taxonomy" id="1314669"/>
    <lineage>
        <taxon>Eukaryota</taxon>
        <taxon>Fungi</taxon>
        <taxon>Dikarya</taxon>
        <taxon>Ascomycota</taxon>
        <taxon>Pezizomycotina</taxon>
        <taxon>Dothideomycetes</taxon>
        <taxon>Dothideomycetidae</taxon>
        <taxon>Capnodiales</taxon>
        <taxon>Capnodiaceae</taxon>
        <taxon>Polychaeton</taxon>
    </lineage>
</organism>
<evidence type="ECO:0000256" key="2">
    <source>
        <dbReference type="ARBA" id="ARBA00009986"/>
    </source>
</evidence>
<evidence type="ECO:0000256" key="4">
    <source>
        <dbReference type="ARBA" id="ARBA00023027"/>
    </source>
</evidence>
<dbReference type="Gene3D" id="3.40.605.10">
    <property type="entry name" value="Aldehyde Dehydrogenase, Chain A, domain 1"/>
    <property type="match status" value="1"/>
</dbReference>
<dbReference type="GO" id="GO:0010133">
    <property type="term" value="P:L-proline catabolic process to L-glutamate"/>
    <property type="evidence" value="ECO:0007669"/>
    <property type="project" value="UniProtKB-UniRule"/>
</dbReference>
<accession>A0A9P4QAJ0</accession>
<dbReference type="OrthoDB" id="5322683at2759"/>
<evidence type="ECO:0000313" key="12">
    <source>
        <dbReference type="EMBL" id="KAF2722615.1"/>
    </source>
</evidence>
<dbReference type="NCBIfam" id="TIGR01236">
    <property type="entry name" value="D1pyr5carbox1"/>
    <property type="match status" value="1"/>
</dbReference>
<evidence type="ECO:0000256" key="8">
    <source>
        <dbReference type="RuleBase" id="RU003345"/>
    </source>
</evidence>
<dbReference type="PANTHER" id="PTHR42862:SF1">
    <property type="entry name" value="DELTA-1-PYRROLINE-5-CARBOXYLATE DEHYDROGENASE 2, ISOFORM A-RELATED"/>
    <property type="match status" value="1"/>
</dbReference>
<keyword evidence="3 8" id="KW-0560">Oxidoreductase</keyword>
<dbReference type="FunFam" id="3.40.309.10:FF:000005">
    <property type="entry name" value="1-pyrroline-5-carboxylate dehydrogenase 1"/>
    <property type="match status" value="1"/>
</dbReference>
<comment type="caution">
    <text evidence="12">The sequence shown here is derived from an EMBL/GenBank/DDBJ whole genome shotgun (WGS) entry which is preliminary data.</text>
</comment>
<dbReference type="GO" id="GO:0003842">
    <property type="term" value="F:L-glutamate gamma-semialdehyde dehydrogenase activity"/>
    <property type="evidence" value="ECO:0007669"/>
    <property type="project" value="UniProtKB-UniRule"/>
</dbReference>
<dbReference type="InterPro" id="IPR016162">
    <property type="entry name" value="Ald_DH_N"/>
</dbReference>
<feature type="active site" evidence="7">
    <location>
        <position position="298"/>
    </location>
</feature>
<evidence type="ECO:0000256" key="10">
    <source>
        <dbReference type="RuleBase" id="RU366030"/>
    </source>
</evidence>
<evidence type="ECO:0000256" key="1">
    <source>
        <dbReference type="ARBA" id="ARBA00004786"/>
    </source>
</evidence>
<keyword evidence="5 9" id="KW-0642">Proline metabolism</keyword>
<name>A0A9P4QAJ0_9PEZI</name>
<dbReference type="Pfam" id="PF00171">
    <property type="entry name" value="Aldedh"/>
    <property type="match status" value="1"/>
</dbReference>
<evidence type="ECO:0000256" key="6">
    <source>
        <dbReference type="ARBA" id="ARBA00048142"/>
    </source>
</evidence>
<dbReference type="InterPro" id="IPR005931">
    <property type="entry name" value="P5CDH/ALDH4A1"/>
</dbReference>
<dbReference type="EMBL" id="MU003781">
    <property type="protein sequence ID" value="KAF2722615.1"/>
    <property type="molecule type" value="Genomic_DNA"/>
</dbReference>
<reference evidence="12" key="1">
    <citation type="journal article" date="2020" name="Stud. Mycol.">
        <title>101 Dothideomycetes genomes: a test case for predicting lifestyles and emergence of pathogens.</title>
        <authorList>
            <person name="Haridas S."/>
            <person name="Albert R."/>
            <person name="Binder M."/>
            <person name="Bloem J."/>
            <person name="Labutti K."/>
            <person name="Salamov A."/>
            <person name="Andreopoulos B."/>
            <person name="Baker S."/>
            <person name="Barry K."/>
            <person name="Bills G."/>
            <person name="Bluhm B."/>
            <person name="Cannon C."/>
            <person name="Castanera R."/>
            <person name="Culley D."/>
            <person name="Daum C."/>
            <person name="Ezra D."/>
            <person name="Gonzalez J."/>
            <person name="Henrissat B."/>
            <person name="Kuo A."/>
            <person name="Liang C."/>
            <person name="Lipzen A."/>
            <person name="Lutzoni F."/>
            <person name="Magnuson J."/>
            <person name="Mondo S."/>
            <person name="Nolan M."/>
            <person name="Ohm R."/>
            <person name="Pangilinan J."/>
            <person name="Park H.-J."/>
            <person name="Ramirez L."/>
            <person name="Alfaro M."/>
            <person name="Sun H."/>
            <person name="Tritt A."/>
            <person name="Yoshinaga Y."/>
            <person name="Zwiers L.-H."/>
            <person name="Turgeon B."/>
            <person name="Goodwin S."/>
            <person name="Spatafora J."/>
            <person name="Crous P."/>
            <person name="Grigoriev I."/>
        </authorList>
    </citation>
    <scope>NUCLEOTIDE SEQUENCE</scope>
    <source>
        <strain evidence="12">CBS 116435</strain>
    </source>
</reference>
<comment type="pathway">
    <text evidence="1 9">Amino-acid degradation; L-proline degradation into L-glutamate; L-glutamate from L-proline: step 2/2.</text>
</comment>
<dbReference type="InterPro" id="IPR016161">
    <property type="entry name" value="Ald_DH/histidinol_DH"/>
</dbReference>
<comment type="similarity">
    <text evidence="2 8">Belongs to the aldehyde dehydrogenase family.</text>
</comment>
<evidence type="ECO:0000256" key="3">
    <source>
        <dbReference type="ARBA" id="ARBA00023002"/>
    </source>
</evidence>
<gene>
    <name evidence="12" type="ORF">K431DRAFT_221801</name>
</gene>
<dbReference type="FunFam" id="3.40.605.10:FF:000006">
    <property type="entry name" value="1-pyrroline-5-carboxylate dehydrogenase"/>
    <property type="match status" value="1"/>
</dbReference>
<dbReference type="InterPro" id="IPR050485">
    <property type="entry name" value="Proline_metab_enzyme"/>
</dbReference>
<comment type="catalytic activity">
    <reaction evidence="6 9">
        <text>L-glutamate 5-semialdehyde + NAD(+) + H2O = L-glutamate + NADH + 2 H(+)</text>
        <dbReference type="Rhea" id="RHEA:30235"/>
        <dbReference type="ChEBI" id="CHEBI:15377"/>
        <dbReference type="ChEBI" id="CHEBI:15378"/>
        <dbReference type="ChEBI" id="CHEBI:29985"/>
        <dbReference type="ChEBI" id="CHEBI:57540"/>
        <dbReference type="ChEBI" id="CHEBI:57945"/>
        <dbReference type="ChEBI" id="CHEBI:58066"/>
        <dbReference type="EC" id="1.2.1.88"/>
    </reaction>
</comment>
<dbReference type="GO" id="GO:0005759">
    <property type="term" value="C:mitochondrial matrix"/>
    <property type="evidence" value="ECO:0007669"/>
    <property type="project" value="TreeGrafter"/>
</dbReference>
<dbReference type="Proteomes" id="UP000799441">
    <property type="component" value="Unassembled WGS sequence"/>
</dbReference>
<dbReference type="EC" id="1.2.1.88" evidence="9"/>
<dbReference type="Gene3D" id="3.40.309.10">
    <property type="entry name" value="Aldehyde Dehydrogenase, Chain A, domain 2"/>
    <property type="match status" value="1"/>
</dbReference>
<evidence type="ECO:0000259" key="11">
    <source>
        <dbReference type="Pfam" id="PF00171"/>
    </source>
</evidence>
<dbReference type="InterPro" id="IPR015590">
    <property type="entry name" value="Aldehyde_DH_dom"/>
</dbReference>
<protein>
    <recommendedName>
        <fullName evidence="9 10">Multifunctional fusion protein</fullName>
    </recommendedName>
    <domain>
        <recommendedName>
            <fullName evidence="10">Delta-1-pyrroline-5-carboxylate dehydrogenase</fullName>
            <shortName evidence="10">P5C dehydrogenase</shortName>
        </recommendedName>
        <alternativeName>
            <fullName evidence="9">L-glutamate gamma-semialdehyde dehydrogenase</fullName>
        </alternativeName>
    </domain>
    <domain>
        <recommendedName>
            <fullName evidence="9">L-glutamate gamma-semialdehyde dehydrogenase</fullName>
            <ecNumber evidence="9">1.2.1.88</ecNumber>
        </recommendedName>
    </domain>
</protein>
<evidence type="ECO:0000313" key="13">
    <source>
        <dbReference type="Proteomes" id="UP000799441"/>
    </source>
</evidence>
<dbReference type="PROSITE" id="PS00687">
    <property type="entry name" value="ALDEHYDE_DEHYDR_GLU"/>
    <property type="match status" value="1"/>
</dbReference>
<dbReference type="PROSITE" id="PS00070">
    <property type="entry name" value="ALDEHYDE_DEHYDR_CYS"/>
    <property type="match status" value="1"/>
</dbReference>
<dbReference type="PANTHER" id="PTHR42862">
    <property type="entry name" value="DELTA-1-PYRROLINE-5-CARBOXYLATE DEHYDROGENASE 1, ISOFORM A-RELATED"/>
    <property type="match status" value="1"/>
</dbReference>
<dbReference type="SUPFAM" id="SSF53720">
    <property type="entry name" value="ALDH-like"/>
    <property type="match status" value="1"/>
</dbReference>
<keyword evidence="4 9" id="KW-0520">NAD</keyword>
<dbReference type="AlphaFoldDB" id="A0A9P4QAJ0"/>
<evidence type="ECO:0000256" key="5">
    <source>
        <dbReference type="ARBA" id="ARBA00023062"/>
    </source>
</evidence>
<keyword evidence="13" id="KW-1185">Reference proteome</keyword>
<evidence type="ECO:0000256" key="9">
    <source>
        <dbReference type="RuleBase" id="RU366016"/>
    </source>
</evidence>
<dbReference type="CDD" id="cd07123">
    <property type="entry name" value="ALDH_F4-17_P5CDH"/>
    <property type="match status" value="1"/>
</dbReference>
<proteinExistence type="inferred from homology"/>